<feature type="domain" description="SWIM-type" evidence="3">
    <location>
        <begin position="58"/>
        <end position="95"/>
    </location>
</feature>
<reference evidence="5" key="1">
    <citation type="journal article" date="2014" name="Proc. Natl. Acad. Sci. U.S.A.">
        <title>Extensive sampling of basidiomycete genomes demonstrates inadequacy of the white-rot/brown-rot paradigm for wood decay fungi.</title>
        <authorList>
            <person name="Riley R."/>
            <person name="Salamov A.A."/>
            <person name="Brown D.W."/>
            <person name="Nagy L.G."/>
            <person name="Floudas D."/>
            <person name="Held B.W."/>
            <person name="Levasseur A."/>
            <person name="Lombard V."/>
            <person name="Morin E."/>
            <person name="Otillar R."/>
            <person name="Lindquist E.A."/>
            <person name="Sun H."/>
            <person name="LaButti K.M."/>
            <person name="Schmutz J."/>
            <person name="Jabbour D."/>
            <person name="Luo H."/>
            <person name="Baker S.E."/>
            <person name="Pisabarro A.G."/>
            <person name="Walton J.D."/>
            <person name="Blanchette R.A."/>
            <person name="Henrissat B."/>
            <person name="Martin F."/>
            <person name="Cullen D."/>
            <person name="Hibbett D.S."/>
            <person name="Grigoriev I.V."/>
        </authorList>
    </citation>
    <scope>NUCLEOTIDE SEQUENCE [LARGE SCALE GENOMIC DNA]</scope>
    <source>
        <strain evidence="5">MUCL 33604</strain>
    </source>
</reference>
<evidence type="ECO:0000313" key="4">
    <source>
        <dbReference type="EMBL" id="KDQ49036.1"/>
    </source>
</evidence>
<dbReference type="EMBL" id="KL197840">
    <property type="protein sequence ID" value="KDQ49036.1"/>
    <property type="molecule type" value="Genomic_DNA"/>
</dbReference>
<accession>A0A067PEX9</accession>
<gene>
    <name evidence="4" type="ORF">JAAARDRAFT_305049</name>
</gene>
<organism evidence="4 5">
    <name type="scientific">Jaapia argillacea MUCL 33604</name>
    <dbReference type="NCBI Taxonomy" id="933084"/>
    <lineage>
        <taxon>Eukaryota</taxon>
        <taxon>Fungi</taxon>
        <taxon>Dikarya</taxon>
        <taxon>Basidiomycota</taxon>
        <taxon>Agaricomycotina</taxon>
        <taxon>Agaricomycetes</taxon>
        <taxon>Agaricomycetidae</taxon>
        <taxon>Jaapiales</taxon>
        <taxon>Jaapiaceae</taxon>
        <taxon>Jaapia</taxon>
    </lineage>
</organism>
<dbReference type="InParanoid" id="A0A067PEX9"/>
<protein>
    <recommendedName>
        <fullName evidence="3">SWIM-type domain-containing protein</fullName>
    </recommendedName>
</protein>
<evidence type="ECO:0000313" key="5">
    <source>
        <dbReference type="Proteomes" id="UP000027265"/>
    </source>
</evidence>
<dbReference type="InterPro" id="IPR007527">
    <property type="entry name" value="Znf_SWIM"/>
</dbReference>
<dbReference type="HOGENOM" id="CLU_017505_0_0_1"/>
<dbReference type="PANTHER" id="PTHR34305:SF1">
    <property type="entry name" value="SWIM-TYPE DOMAIN-CONTAINING PROTEIN"/>
    <property type="match status" value="1"/>
</dbReference>
<dbReference type="Proteomes" id="UP000027265">
    <property type="component" value="Unassembled WGS sequence"/>
</dbReference>
<sequence length="759" mass="84990">MAMLRSPRSSTNTSSTNTARLRSALPPPLVPRTPWEVPTHTGDWDDEHEMLRIGTYHHVIRLPRSETEYGIACTCPRWRSRNDCIHRHVMHTYSPSINLLPILAPTPTPAAVLLHTTPFNDTHVFSCISSTGRYESGKRSIVTLQRNGRWHCQSCRYSDACKHKPSAVAFAITAGFVSQVSDGPPLIAPEVDHEAADGENTLLVQAAGHDDGFNGRACISHLPIAPPRWCSLPFEPSLTAPQPFLRGQFIPFDETSRCCCGVTSSMVDPACKVVKLAVVYGLTTRFNVEIELVPCPLCRHARRQLGADLGCLGLFNWNNTMIFSHELLNGFTNSYTASETPFSAFCLTVCRTYMDHNLKNSFCSDETFVRVWFAFTRLQTLDSGMSCPTCGPSPKVVIADGISLGIHHSKMSTLVCPPTRVTDASERVETISSYKARGLPAIIQGDLRTLVVKLLELTATEMPSEFPDTSQLFEKYRPVANLIQLIITNGHSSPHFKTYRNLIRQIAAPDIVLQLIPHDAIELLECVAQSKTTPSWLQYLCPAFGAVIQSHNDTRTPLPTQLREVAGWLAHRAKTVYLQLAQHPPGEIRNNISSQRWEESGTYYGLPAIRERRWYSLLRYDRAPLDRDAEHMGDCNKFYKTYSKNNLTGGILVLWCTHAICLGFHCIPVAEGRNDVFSAIYTRFVVAPEVIVYDFACQLAPYCLVREAEYFRHTRFLIDEMHAHDHTRCGQACFASNAMRFDDQMRAINTSAAECGNKV</sequence>
<feature type="compositionally biased region" description="Low complexity" evidence="2">
    <location>
        <begin position="1"/>
        <end position="24"/>
    </location>
</feature>
<dbReference type="Pfam" id="PF18717">
    <property type="entry name" value="CxC4"/>
    <property type="match status" value="1"/>
</dbReference>
<keyword evidence="1" id="KW-0863">Zinc-finger</keyword>
<dbReference type="InterPro" id="IPR040648">
    <property type="entry name" value="HMGXB3_CxC4"/>
</dbReference>
<feature type="region of interest" description="Disordered" evidence="2">
    <location>
        <begin position="1"/>
        <end position="41"/>
    </location>
</feature>
<dbReference type="AlphaFoldDB" id="A0A067PEX9"/>
<evidence type="ECO:0000256" key="2">
    <source>
        <dbReference type="SAM" id="MobiDB-lite"/>
    </source>
</evidence>
<keyword evidence="1" id="KW-0479">Metal-binding</keyword>
<evidence type="ECO:0000256" key="1">
    <source>
        <dbReference type="PROSITE-ProRule" id="PRU00325"/>
    </source>
</evidence>
<evidence type="ECO:0000259" key="3">
    <source>
        <dbReference type="PROSITE" id="PS50966"/>
    </source>
</evidence>
<keyword evidence="5" id="KW-1185">Reference proteome</keyword>
<dbReference type="OrthoDB" id="5598737at2759"/>
<feature type="non-terminal residue" evidence="4">
    <location>
        <position position="759"/>
    </location>
</feature>
<keyword evidence="1" id="KW-0862">Zinc</keyword>
<name>A0A067PEX9_9AGAM</name>
<dbReference type="PANTHER" id="PTHR34305">
    <property type="entry name" value="EXPRESSED PROTEIN"/>
    <property type="match status" value="1"/>
</dbReference>
<dbReference type="GO" id="GO:0008270">
    <property type="term" value="F:zinc ion binding"/>
    <property type="evidence" value="ECO:0007669"/>
    <property type="project" value="UniProtKB-KW"/>
</dbReference>
<proteinExistence type="predicted"/>
<dbReference type="PROSITE" id="PS50966">
    <property type="entry name" value="ZF_SWIM"/>
    <property type="match status" value="1"/>
</dbReference>